<dbReference type="EMBL" id="OUUZ01000008">
    <property type="protein sequence ID" value="SPQ22050.1"/>
    <property type="molecule type" value="Genomic_DNA"/>
</dbReference>
<sequence>MARGQVSPVLEKKPTPIEPVSTCIVNEAGRGEPGVCGREAASGRECAAPVCAQHLCQYRLADGQRCRKTPLRLEHGTKYLAAGWFPDVTQSVNCERHEKHNCVQLIDGVARCSEMSTPLRNYCPAHDAGQCKVGGAGRLEMHAATNEAGDRCGEPRC</sequence>
<proteinExistence type="predicted"/>
<gene>
    <name evidence="1" type="ORF">TT172_LOCUS4469</name>
</gene>
<accession>A0A3S4C5Q7</accession>
<reference evidence="1 2" key="1">
    <citation type="submission" date="2018-04" db="EMBL/GenBank/DDBJ databases">
        <authorList>
            <person name="Huttner S."/>
            <person name="Dainat J."/>
        </authorList>
    </citation>
    <scope>NUCLEOTIDE SEQUENCE [LARGE SCALE GENOMIC DNA]</scope>
</reference>
<organism evidence="1 2">
    <name type="scientific">Thermothielavioides terrestris</name>
    <dbReference type="NCBI Taxonomy" id="2587410"/>
    <lineage>
        <taxon>Eukaryota</taxon>
        <taxon>Fungi</taxon>
        <taxon>Dikarya</taxon>
        <taxon>Ascomycota</taxon>
        <taxon>Pezizomycotina</taxon>
        <taxon>Sordariomycetes</taxon>
        <taxon>Sordariomycetidae</taxon>
        <taxon>Sordariales</taxon>
        <taxon>Chaetomiaceae</taxon>
        <taxon>Thermothielavioides</taxon>
    </lineage>
</organism>
<dbReference type="Proteomes" id="UP000289323">
    <property type="component" value="Unassembled WGS sequence"/>
</dbReference>
<evidence type="ECO:0000313" key="2">
    <source>
        <dbReference type="Proteomes" id="UP000289323"/>
    </source>
</evidence>
<protein>
    <submittedName>
        <fullName evidence="1">488cd266-d97b-43a9-a751-c13aea1d4399</fullName>
    </submittedName>
</protein>
<evidence type="ECO:0000313" key="1">
    <source>
        <dbReference type="EMBL" id="SPQ22050.1"/>
    </source>
</evidence>
<name>A0A3S4C5Q7_9PEZI</name>
<dbReference type="AlphaFoldDB" id="A0A3S4C5Q7"/>